<dbReference type="PANTHER" id="PTHR28242">
    <property type="entry name" value="PHOSPHORELAY INTERMEDIATE PROTEIN YPD1"/>
    <property type="match status" value="1"/>
</dbReference>
<dbReference type="GO" id="GO:0000160">
    <property type="term" value="P:phosphorelay signal transduction system"/>
    <property type="evidence" value="ECO:0007669"/>
    <property type="project" value="InterPro"/>
</dbReference>
<feature type="compositionally biased region" description="Basic and acidic residues" evidence="2">
    <location>
        <begin position="1"/>
        <end position="25"/>
    </location>
</feature>
<dbReference type="EMBL" id="CP086355">
    <property type="protein sequence ID" value="UNI16147.1"/>
    <property type="molecule type" value="Genomic_DNA"/>
</dbReference>
<dbReference type="Gene3D" id="1.20.120.160">
    <property type="entry name" value="HPT domain"/>
    <property type="match status" value="1"/>
</dbReference>
<dbReference type="SUPFAM" id="SSF47226">
    <property type="entry name" value="Histidine-containing phosphotransfer domain, HPT domain"/>
    <property type="match status" value="1"/>
</dbReference>
<dbReference type="GO" id="GO:0043424">
    <property type="term" value="F:protein histidine kinase binding"/>
    <property type="evidence" value="ECO:0007669"/>
    <property type="project" value="InterPro"/>
</dbReference>
<dbReference type="PANTHER" id="PTHR28242:SF52">
    <property type="entry name" value="PHOSPHORELAY INTERMEDIATE PROTEIN YPD1"/>
    <property type="match status" value="1"/>
</dbReference>
<feature type="modified residue" description="Phosphohistidine" evidence="1">
    <location>
        <position position="76"/>
    </location>
</feature>
<dbReference type="PROSITE" id="PS50894">
    <property type="entry name" value="HPT"/>
    <property type="match status" value="1"/>
</dbReference>
<dbReference type="GO" id="GO:0009927">
    <property type="term" value="F:histidine phosphotransfer kinase activity"/>
    <property type="evidence" value="ECO:0007669"/>
    <property type="project" value="InterPro"/>
</dbReference>
<dbReference type="RefSeq" id="XP_047839628.1">
    <property type="nucleotide sequence ID" value="XM_047983656.1"/>
</dbReference>
<name>A0A9Q8QC68_9HYPO</name>
<dbReference type="GO" id="GO:0005737">
    <property type="term" value="C:cytoplasm"/>
    <property type="evidence" value="ECO:0007669"/>
    <property type="project" value="TreeGrafter"/>
</dbReference>
<protein>
    <submittedName>
        <fullName evidence="4">Phosphorelay intermediate protein</fullName>
    </submittedName>
</protein>
<dbReference type="InterPro" id="IPR008207">
    <property type="entry name" value="Sig_transdc_His_kin_Hpt_dom"/>
</dbReference>
<feature type="domain" description="HPt" evidence="3">
    <location>
        <begin position="37"/>
        <end position="142"/>
    </location>
</feature>
<keyword evidence="5" id="KW-1185">Reference proteome</keyword>
<dbReference type="Pfam" id="PF01627">
    <property type="entry name" value="Hpt"/>
    <property type="match status" value="1"/>
</dbReference>
<dbReference type="InterPro" id="IPR036641">
    <property type="entry name" value="HPT_dom_sf"/>
</dbReference>
<gene>
    <name evidence="4" type="primary">YPD1_1</name>
    <name evidence="4" type="ORF">JDV02_002613</name>
</gene>
<feature type="region of interest" description="Disordered" evidence="2">
    <location>
        <begin position="1"/>
        <end position="33"/>
    </location>
</feature>
<dbReference type="Proteomes" id="UP000829364">
    <property type="component" value="Chromosome 2"/>
</dbReference>
<organism evidence="4 5">
    <name type="scientific">Purpureocillium takamizusanense</name>
    <dbReference type="NCBI Taxonomy" id="2060973"/>
    <lineage>
        <taxon>Eukaryota</taxon>
        <taxon>Fungi</taxon>
        <taxon>Dikarya</taxon>
        <taxon>Ascomycota</taxon>
        <taxon>Pezizomycotina</taxon>
        <taxon>Sordariomycetes</taxon>
        <taxon>Hypocreomycetidae</taxon>
        <taxon>Hypocreales</taxon>
        <taxon>Ophiocordycipitaceae</taxon>
        <taxon>Purpureocillium</taxon>
    </lineage>
</organism>
<dbReference type="GO" id="GO:0005634">
    <property type="term" value="C:nucleus"/>
    <property type="evidence" value="ECO:0007669"/>
    <property type="project" value="TreeGrafter"/>
</dbReference>
<dbReference type="KEGG" id="ptkz:JDV02_002613"/>
<dbReference type="OrthoDB" id="1673781at2759"/>
<reference evidence="4" key="1">
    <citation type="submission" date="2021-11" db="EMBL/GenBank/DDBJ databases">
        <title>Purpureocillium_takamizusanense_genome.</title>
        <authorList>
            <person name="Nguyen N.-H."/>
        </authorList>
    </citation>
    <scope>NUCLEOTIDE SEQUENCE</scope>
    <source>
        <strain evidence="4">PT3</strain>
    </source>
</reference>
<accession>A0A9Q8QC68</accession>
<dbReference type="AlphaFoldDB" id="A0A9Q8QC68"/>
<evidence type="ECO:0000259" key="3">
    <source>
        <dbReference type="PROSITE" id="PS50894"/>
    </source>
</evidence>
<evidence type="ECO:0000256" key="2">
    <source>
        <dbReference type="SAM" id="MobiDB-lite"/>
    </source>
</evidence>
<evidence type="ECO:0000313" key="5">
    <source>
        <dbReference type="Proteomes" id="UP000829364"/>
    </source>
</evidence>
<proteinExistence type="predicted"/>
<keyword evidence="1" id="KW-0597">Phosphoprotein</keyword>
<evidence type="ECO:0000313" key="4">
    <source>
        <dbReference type="EMBL" id="UNI16147.1"/>
    </source>
</evidence>
<sequence>MAPTEDKVAPEESEHNFGDGVDRNTFDQILEMDEEGDHDFSSSIVFGFFEQAQETFKSMDEALEEEELEKLSQLGHFLKGSSATLGLVKVRDGCEKIQRYGKNENEDGTAEPDSKVCLKRITQALEVVKADYKVVEKALREFYEGKKDKSDEA</sequence>
<evidence type="ECO:0000256" key="1">
    <source>
        <dbReference type="PROSITE-ProRule" id="PRU00110"/>
    </source>
</evidence>
<dbReference type="GeneID" id="72064574"/>
<dbReference type="InterPro" id="IPR045871">
    <property type="entry name" value="AHP1-5/YPD1"/>
</dbReference>